<evidence type="ECO:0000313" key="1">
    <source>
        <dbReference type="EMBL" id="CAB5012084.1"/>
    </source>
</evidence>
<protein>
    <submittedName>
        <fullName evidence="1">Unannotated protein</fullName>
    </submittedName>
</protein>
<organism evidence="1">
    <name type="scientific">freshwater metagenome</name>
    <dbReference type="NCBI Taxonomy" id="449393"/>
    <lineage>
        <taxon>unclassified sequences</taxon>
        <taxon>metagenomes</taxon>
        <taxon>ecological metagenomes</taxon>
    </lineage>
</organism>
<accession>A0A6J7QCR8</accession>
<reference evidence="1" key="1">
    <citation type="submission" date="2020-05" db="EMBL/GenBank/DDBJ databases">
        <authorList>
            <person name="Chiriac C."/>
            <person name="Salcher M."/>
            <person name="Ghai R."/>
            <person name="Kavagutti S V."/>
        </authorList>
    </citation>
    <scope>NUCLEOTIDE SEQUENCE</scope>
</reference>
<dbReference type="AlphaFoldDB" id="A0A6J7QCR8"/>
<proteinExistence type="predicted"/>
<gene>
    <name evidence="1" type="ORF">UFOPK4043_01104</name>
</gene>
<dbReference type="EMBL" id="CAFBPA010000173">
    <property type="protein sequence ID" value="CAB5012084.1"/>
    <property type="molecule type" value="Genomic_DNA"/>
</dbReference>
<sequence length="96" mass="10318">MCNQLRIDFRVLDLKDVELHLFAGQYFEVSANAICFCATTTDDNARACCVNINANALAGALNLNLGDTSALHARGEKLADLYVLIDVIAVALALFG</sequence>
<name>A0A6J7QCR8_9ZZZZ</name>